<reference evidence="2 3" key="1">
    <citation type="journal article" date="2018" name="PLoS ONE">
        <title>The draft genome of Kipferlia bialata reveals reductive genome evolution in fornicate parasites.</title>
        <authorList>
            <person name="Tanifuji G."/>
            <person name="Takabayashi S."/>
            <person name="Kume K."/>
            <person name="Takagi M."/>
            <person name="Nakayama T."/>
            <person name="Kamikawa R."/>
            <person name="Inagaki Y."/>
            <person name="Hashimoto T."/>
        </authorList>
    </citation>
    <scope>NUCLEOTIDE SEQUENCE [LARGE SCALE GENOMIC DNA]</scope>
    <source>
        <strain evidence="2">NY0173</strain>
    </source>
</reference>
<dbReference type="EMBL" id="BDIP01003702">
    <property type="protein sequence ID" value="GCA63478.1"/>
    <property type="molecule type" value="Genomic_DNA"/>
</dbReference>
<gene>
    <name evidence="2" type="ORF">KIPB_010185</name>
</gene>
<comment type="caution">
    <text evidence="2">The sequence shown here is derived from an EMBL/GenBank/DDBJ whole genome shotgun (WGS) entry which is preliminary data.</text>
</comment>
<dbReference type="AlphaFoldDB" id="A0A391NWB2"/>
<dbReference type="Proteomes" id="UP000265618">
    <property type="component" value="Unassembled WGS sequence"/>
</dbReference>
<evidence type="ECO:0000313" key="2">
    <source>
        <dbReference type="EMBL" id="GCA63478.1"/>
    </source>
</evidence>
<keyword evidence="3" id="KW-1185">Reference proteome</keyword>
<evidence type="ECO:0000256" key="1">
    <source>
        <dbReference type="SAM" id="MobiDB-lite"/>
    </source>
</evidence>
<feature type="region of interest" description="Disordered" evidence="1">
    <location>
        <begin position="138"/>
        <end position="160"/>
    </location>
</feature>
<feature type="region of interest" description="Disordered" evidence="1">
    <location>
        <begin position="207"/>
        <end position="249"/>
    </location>
</feature>
<feature type="non-terminal residue" evidence="2">
    <location>
        <position position="249"/>
    </location>
</feature>
<accession>A0A391NWB2</accession>
<name>A0A391NWB2_9EUKA</name>
<sequence length="249" mass="26743">MELYWVFSDRVDIDDAHENGISIESWTDFEEDKDTRFAAFLRKVLADVQASHHAMDIKAAELCVCLPPDIYDDFIQVSGRPSKFDVVLITIDQETLEYRVLDTVRKKLSDVISEDGVEMTAEVPLVVLHRDVISRCRSGASGQQTPEPSPQHASATRGVSAEDVSSCLSDALSEGAAADAADADVWGDRSSAGDFGASLSNVVSRSNSCLSSHESSPARALSMSRDQSVERATLPSAAPGLVMPPALGG</sequence>
<protein>
    <submittedName>
        <fullName evidence="2">Uncharacterized protein</fullName>
    </submittedName>
</protein>
<organism evidence="2 3">
    <name type="scientific">Kipferlia bialata</name>
    <dbReference type="NCBI Taxonomy" id="797122"/>
    <lineage>
        <taxon>Eukaryota</taxon>
        <taxon>Metamonada</taxon>
        <taxon>Carpediemonas-like organisms</taxon>
        <taxon>Kipferlia</taxon>
    </lineage>
</organism>
<proteinExistence type="predicted"/>
<feature type="compositionally biased region" description="Polar residues" evidence="1">
    <location>
        <begin position="140"/>
        <end position="154"/>
    </location>
</feature>
<evidence type="ECO:0000313" key="3">
    <source>
        <dbReference type="Proteomes" id="UP000265618"/>
    </source>
</evidence>